<accession>A0AAP0B9A9</accession>
<comment type="caution">
    <text evidence="1">The sequence shown here is derived from an EMBL/GenBank/DDBJ whole genome shotgun (WGS) entry which is preliminary data.</text>
</comment>
<protein>
    <submittedName>
        <fullName evidence="1">Uncharacterized protein</fullName>
    </submittedName>
</protein>
<dbReference type="AlphaFoldDB" id="A0AAP0B9A9"/>
<name>A0AAP0B9A9_9ASPA</name>
<evidence type="ECO:0000313" key="1">
    <source>
        <dbReference type="EMBL" id="KAK8934012.1"/>
    </source>
</evidence>
<dbReference type="EMBL" id="JBBWWQ010000013">
    <property type="protein sequence ID" value="KAK8934012.1"/>
    <property type="molecule type" value="Genomic_DNA"/>
</dbReference>
<sequence length="70" mass="7905">MESYVAGLTSINSSRELEAWTKALKVPPRLLNQISILIARSPWLVKYQILLLEPERSVLDAARLCIQLKG</sequence>
<organism evidence="1 2">
    <name type="scientific">Platanthera zijinensis</name>
    <dbReference type="NCBI Taxonomy" id="2320716"/>
    <lineage>
        <taxon>Eukaryota</taxon>
        <taxon>Viridiplantae</taxon>
        <taxon>Streptophyta</taxon>
        <taxon>Embryophyta</taxon>
        <taxon>Tracheophyta</taxon>
        <taxon>Spermatophyta</taxon>
        <taxon>Magnoliopsida</taxon>
        <taxon>Liliopsida</taxon>
        <taxon>Asparagales</taxon>
        <taxon>Orchidaceae</taxon>
        <taxon>Orchidoideae</taxon>
        <taxon>Orchideae</taxon>
        <taxon>Orchidinae</taxon>
        <taxon>Platanthera</taxon>
    </lineage>
</organism>
<proteinExistence type="predicted"/>
<dbReference type="Proteomes" id="UP001418222">
    <property type="component" value="Unassembled WGS sequence"/>
</dbReference>
<gene>
    <name evidence="1" type="ORF">KSP39_PZI015917</name>
</gene>
<evidence type="ECO:0000313" key="2">
    <source>
        <dbReference type="Proteomes" id="UP001418222"/>
    </source>
</evidence>
<reference evidence="1 2" key="1">
    <citation type="journal article" date="2022" name="Nat. Plants">
        <title>Genomes of leafy and leafless Platanthera orchids illuminate the evolution of mycoheterotrophy.</title>
        <authorList>
            <person name="Li M.H."/>
            <person name="Liu K.W."/>
            <person name="Li Z."/>
            <person name="Lu H.C."/>
            <person name="Ye Q.L."/>
            <person name="Zhang D."/>
            <person name="Wang J.Y."/>
            <person name="Li Y.F."/>
            <person name="Zhong Z.M."/>
            <person name="Liu X."/>
            <person name="Yu X."/>
            <person name="Liu D.K."/>
            <person name="Tu X.D."/>
            <person name="Liu B."/>
            <person name="Hao Y."/>
            <person name="Liao X.Y."/>
            <person name="Jiang Y.T."/>
            <person name="Sun W.H."/>
            <person name="Chen J."/>
            <person name="Chen Y.Q."/>
            <person name="Ai Y."/>
            <person name="Zhai J.W."/>
            <person name="Wu S.S."/>
            <person name="Zhou Z."/>
            <person name="Hsiao Y.Y."/>
            <person name="Wu W.L."/>
            <person name="Chen Y.Y."/>
            <person name="Lin Y.F."/>
            <person name="Hsu J.L."/>
            <person name="Li C.Y."/>
            <person name="Wang Z.W."/>
            <person name="Zhao X."/>
            <person name="Zhong W.Y."/>
            <person name="Ma X.K."/>
            <person name="Ma L."/>
            <person name="Huang J."/>
            <person name="Chen G.Z."/>
            <person name="Huang M.Z."/>
            <person name="Huang L."/>
            <person name="Peng D.H."/>
            <person name="Luo Y.B."/>
            <person name="Zou S.Q."/>
            <person name="Chen S.P."/>
            <person name="Lan S."/>
            <person name="Tsai W.C."/>
            <person name="Van de Peer Y."/>
            <person name="Liu Z.J."/>
        </authorList>
    </citation>
    <scope>NUCLEOTIDE SEQUENCE [LARGE SCALE GENOMIC DNA]</scope>
    <source>
        <strain evidence="1">Lor287</strain>
    </source>
</reference>
<keyword evidence="2" id="KW-1185">Reference proteome</keyword>